<reference evidence="2 3" key="1">
    <citation type="journal article" date="2021" name="Hortic Res">
        <title>The domestication of Cucurbita argyrosperma as revealed by the genome of its wild relative.</title>
        <authorList>
            <person name="Barrera-Redondo J."/>
            <person name="Sanchez-de la Vega G."/>
            <person name="Aguirre-Liguori J.A."/>
            <person name="Castellanos-Morales G."/>
            <person name="Gutierrez-Guerrero Y.T."/>
            <person name="Aguirre-Dugua X."/>
            <person name="Aguirre-Planter E."/>
            <person name="Tenaillon M.I."/>
            <person name="Lira-Saade R."/>
            <person name="Eguiarte L.E."/>
        </authorList>
    </citation>
    <scope>NUCLEOTIDE SEQUENCE [LARGE SCALE GENOMIC DNA]</scope>
    <source>
        <strain evidence="2">JBR-2021</strain>
    </source>
</reference>
<evidence type="ECO:0000256" key="1">
    <source>
        <dbReference type="SAM" id="MobiDB-lite"/>
    </source>
</evidence>
<comment type="caution">
    <text evidence="2">The sequence shown here is derived from an EMBL/GenBank/DDBJ whole genome shotgun (WGS) entry which is preliminary data.</text>
</comment>
<dbReference type="AlphaFoldDB" id="A0AAV6M2K5"/>
<dbReference type="EMBL" id="JAGKQH010000018">
    <property type="protein sequence ID" value="KAG6573871.1"/>
    <property type="molecule type" value="Genomic_DNA"/>
</dbReference>
<evidence type="ECO:0000313" key="3">
    <source>
        <dbReference type="Proteomes" id="UP000685013"/>
    </source>
</evidence>
<keyword evidence="3" id="KW-1185">Reference proteome</keyword>
<dbReference type="Proteomes" id="UP000685013">
    <property type="component" value="Chromosome 18"/>
</dbReference>
<feature type="region of interest" description="Disordered" evidence="1">
    <location>
        <begin position="58"/>
        <end position="87"/>
    </location>
</feature>
<feature type="compositionally biased region" description="Basic and acidic residues" evidence="1">
    <location>
        <begin position="69"/>
        <end position="78"/>
    </location>
</feature>
<feature type="non-terminal residue" evidence="2">
    <location>
        <position position="1"/>
    </location>
</feature>
<gene>
    <name evidence="2" type="ORF">SDJN03_27758</name>
</gene>
<protein>
    <submittedName>
        <fullName evidence="2">Uncharacterized protein</fullName>
    </submittedName>
</protein>
<evidence type="ECO:0000313" key="2">
    <source>
        <dbReference type="EMBL" id="KAG6573871.1"/>
    </source>
</evidence>
<accession>A0AAV6M2K5</accession>
<proteinExistence type="predicted"/>
<sequence length="115" mass="12462">MELGIAYYEKALTVDNFCRHRQLALPGSVSFLVTHGCRERLQIPGTFPAISRAEKVNHSRNGDGLGGNIKEREGERNGAKGSDGGEGGCVDWFAWLGKRSGFTAALLVFVLITLP</sequence>
<name>A0AAV6M2K5_9ROSI</name>
<organism evidence="2 3">
    <name type="scientific">Cucurbita argyrosperma subsp. sororia</name>
    <dbReference type="NCBI Taxonomy" id="37648"/>
    <lineage>
        <taxon>Eukaryota</taxon>
        <taxon>Viridiplantae</taxon>
        <taxon>Streptophyta</taxon>
        <taxon>Embryophyta</taxon>
        <taxon>Tracheophyta</taxon>
        <taxon>Spermatophyta</taxon>
        <taxon>Magnoliopsida</taxon>
        <taxon>eudicotyledons</taxon>
        <taxon>Gunneridae</taxon>
        <taxon>Pentapetalae</taxon>
        <taxon>rosids</taxon>
        <taxon>fabids</taxon>
        <taxon>Cucurbitales</taxon>
        <taxon>Cucurbitaceae</taxon>
        <taxon>Cucurbiteae</taxon>
        <taxon>Cucurbita</taxon>
    </lineage>
</organism>